<dbReference type="Gene3D" id="3.10.450.10">
    <property type="match status" value="1"/>
</dbReference>
<evidence type="ECO:0000256" key="3">
    <source>
        <dbReference type="SAM" id="Phobius"/>
    </source>
</evidence>
<dbReference type="InterPro" id="IPR000010">
    <property type="entry name" value="Cystatin_dom"/>
</dbReference>
<dbReference type="Proteomes" id="UP001341840">
    <property type="component" value="Unassembled WGS sequence"/>
</dbReference>
<comment type="caution">
    <text evidence="5">The sequence shown here is derived from an EMBL/GenBank/DDBJ whole genome shotgun (WGS) entry which is preliminary data.</text>
</comment>
<sequence>MVGGGGKDKRLRLVVVVMVATIDELCMTTYIFCGVLDKYNADTQGANFVFVELIRANFQLVNGVIYYITFDAIYATANDSAAMPHTLPFKPKCGVVVVINLLYITVIMCQIKRRAESQLK</sequence>
<protein>
    <recommendedName>
        <fullName evidence="4">Cystatin domain-containing protein</fullName>
    </recommendedName>
</protein>
<reference evidence="5 6" key="1">
    <citation type="journal article" date="2023" name="Plants (Basel)">
        <title>Bridging the Gap: Combining Genomics and Transcriptomics Approaches to Understand Stylosanthes scabra, an Orphan Legume from the Brazilian Caatinga.</title>
        <authorList>
            <person name="Ferreira-Neto J.R.C."/>
            <person name="da Silva M.D."/>
            <person name="Binneck E."/>
            <person name="de Melo N.F."/>
            <person name="da Silva R.H."/>
            <person name="de Melo A.L.T.M."/>
            <person name="Pandolfi V."/>
            <person name="Bustamante F.O."/>
            <person name="Brasileiro-Vidal A.C."/>
            <person name="Benko-Iseppon A.M."/>
        </authorList>
    </citation>
    <scope>NUCLEOTIDE SEQUENCE [LARGE SCALE GENOMIC DNA]</scope>
    <source>
        <tissue evidence="5">Leaves</tissue>
    </source>
</reference>
<keyword evidence="3" id="KW-0472">Membrane</keyword>
<gene>
    <name evidence="5" type="ORF">PIB30_011450</name>
</gene>
<evidence type="ECO:0000313" key="5">
    <source>
        <dbReference type="EMBL" id="MED6119385.1"/>
    </source>
</evidence>
<feature type="transmembrane region" description="Helical" evidence="3">
    <location>
        <begin position="94"/>
        <end position="111"/>
    </location>
</feature>
<dbReference type="EMBL" id="JASCZI010030236">
    <property type="protein sequence ID" value="MED6119385.1"/>
    <property type="molecule type" value="Genomic_DNA"/>
</dbReference>
<dbReference type="SUPFAM" id="SSF54403">
    <property type="entry name" value="Cystatin/monellin"/>
    <property type="match status" value="1"/>
</dbReference>
<keyword evidence="3" id="KW-0812">Transmembrane</keyword>
<dbReference type="InterPro" id="IPR046350">
    <property type="entry name" value="Cystatin_sf"/>
</dbReference>
<evidence type="ECO:0000256" key="1">
    <source>
        <dbReference type="ARBA" id="ARBA00022690"/>
    </source>
</evidence>
<keyword evidence="6" id="KW-1185">Reference proteome</keyword>
<keyword evidence="2" id="KW-0789">Thiol protease inhibitor</keyword>
<evidence type="ECO:0000313" key="6">
    <source>
        <dbReference type="Proteomes" id="UP001341840"/>
    </source>
</evidence>
<organism evidence="5 6">
    <name type="scientific">Stylosanthes scabra</name>
    <dbReference type="NCBI Taxonomy" id="79078"/>
    <lineage>
        <taxon>Eukaryota</taxon>
        <taxon>Viridiplantae</taxon>
        <taxon>Streptophyta</taxon>
        <taxon>Embryophyta</taxon>
        <taxon>Tracheophyta</taxon>
        <taxon>Spermatophyta</taxon>
        <taxon>Magnoliopsida</taxon>
        <taxon>eudicotyledons</taxon>
        <taxon>Gunneridae</taxon>
        <taxon>Pentapetalae</taxon>
        <taxon>rosids</taxon>
        <taxon>fabids</taxon>
        <taxon>Fabales</taxon>
        <taxon>Fabaceae</taxon>
        <taxon>Papilionoideae</taxon>
        <taxon>50 kb inversion clade</taxon>
        <taxon>dalbergioids sensu lato</taxon>
        <taxon>Dalbergieae</taxon>
        <taxon>Pterocarpus clade</taxon>
        <taxon>Stylosanthes</taxon>
    </lineage>
</organism>
<keyword evidence="1" id="KW-0646">Protease inhibitor</keyword>
<evidence type="ECO:0000259" key="4">
    <source>
        <dbReference type="Pfam" id="PF00031"/>
    </source>
</evidence>
<dbReference type="Pfam" id="PF00031">
    <property type="entry name" value="Cystatin"/>
    <property type="match status" value="1"/>
</dbReference>
<accession>A0ABU6R6M8</accession>
<feature type="domain" description="Cystatin" evidence="4">
    <location>
        <begin position="35"/>
        <end position="82"/>
    </location>
</feature>
<name>A0ABU6R6M8_9FABA</name>
<keyword evidence="3" id="KW-1133">Transmembrane helix</keyword>
<evidence type="ECO:0000256" key="2">
    <source>
        <dbReference type="ARBA" id="ARBA00022704"/>
    </source>
</evidence>
<feature type="transmembrane region" description="Helical" evidence="3">
    <location>
        <begin position="12"/>
        <end position="32"/>
    </location>
</feature>
<proteinExistence type="predicted"/>